<dbReference type="Pfam" id="PF11559">
    <property type="entry name" value="ADIP"/>
    <property type="match status" value="1"/>
</dbReference>
<evidence type="ECO:0000256" key="1">
    <source>
        <dbReference type="ARBA" id="ARBA00009291"/>
    </source>
</evidence>
<proteinExistence type="inferred from homology"/>
<name>A0AAV9ND77_9EURO</name>
<evidence type="ECO:0008006" key="7">
    <source>
        <dbReference type="Google" id="ProtNLM"/>
    </source>
</evidence>
<reference evidence="5 6" key="1">
    <citation type="submission" date="2023-08" db="EMBL/GenBank/DDBJ databases">
        <title>Black Yeasts Isolated from many extreme environments.</title>
        <authorList>
            <person name="Coleine C."/>
            <person name="Stajich J.E."/>
            <person name="Selbmann L."/>
        </authorList>
    </citation>
    <scope>NUCLEOTIDE SEQUENCE [LARGE SCALE GENOMIC DNA]</scope>
    <source>
        <strain evidence="5 6">CCFEE 5792</strain>
    </source>
</reference>
<dbReference type="Proteomes" id="UP001358417">
    <property type="component" value="Unassembled WGS sequence"/>
</dbReference>
<accession>A0AAV9ND77</accession>
<dbReference type="GeneID" id="89981063"/>
<feature type="region of interest" description="Disordered" evidence="4">
    <location>
        <begin position="521"/>
        <end position="569"/>
    </location>
</feature>
<dbReference type="AlphaFoldDB" id="A0AAV9ND77"/>
<evidence type="ECO:0000256" key="4">
    <source>
        <dbReference type="SAM" id="MobiDB-lite"/>
    </source>
</evidence>
<comment type="caution">
    <text evidence="5">The sequence shown here is derived from an EMBL/GenBank/DDBJ whole genome shotgun (WGS) entry which is preliminary data.</text>
</comment>
<sequence>MESQSLERASQYLNNLLLARALLSNGKPIDFATPGQDGQSTTATMSRVINLVHDLILRRDQDAEQRDFLTTSIKTARAEENERVLDLQRLQDKNMDLARQTAAAEAQQRTLKEAARKAESQAKELRDQMLKMKSTLDQVRAKCLSDVRKRDVELDKLKTHLANMQRGKKDASGMKINAINFQPEIKGREQRNGRDVTHTEWGLEKETNDLLAALLNETSDENVSLRKIVINTMDTLKDLTDLEQLCDNSKDEEEDGIGIPGQYRKSRREAAEAAKDPSLVPVDKLREQMDLILQHCQSILKDPSFVPIEEVQLRDEEIVKLRAGWEKMANRWKEAVTMMDNWRRHKLEEGEVMPGHALSRLEFGRSVATLPNGQPIFSDDDELSQVLYEHSHLEIVEEVTEASINQAHTAERDVESDLELPPEPASKRRSSVSRRTGIMGKAVRPLQPIDINGNRSPKRMDVGEISSRISADSGIGSLDGGFLDENDVSNNKPQSRIPRQAKRRVDPVLSVPEKLAAVEAEAAEAQRLEGGSPGSKKRKHEHVPRSRRRGGRRRSTLSPEELAELMGIE</sequence>
<evidence type="ECO:0000256" key="2">
    <source>
        <dbReference type="ARBA" id="ARBA00023054"/>
    </source>
</evidence>
<feature type="coiled-coil region" evidence="3">
    <location>
        <begin position="87"/>
        <end position="142"/>
    </location>
</feature>
<feature type="region of interest" description="Disordered" evidence="4">
    <location>
        <begin position="409"/>
        <end position="508"/>
    </location>
</feature>
<gene>
    <name evidence="5" type="ORF">LTR84_012926</name>
</gene>
<keyword evidence="2 3" id="KW-0175">Coiled coil</keyword>
<protein>
    <recommendedName>
        <fullName evidence="7">NIMA interactive protein</fullName>
    </recommendedName>
</protein>
<evidence type="ECO:0000313" key="6">
    <source>
        <dbReference type="Proteomes" id="UP001358417"/>
    </source>
</evidence>
<feature type="compositionally biased region" description="Basic residues" evidence="4">
    <location>
        <begin position="535"/>
        <end position="555"/>
    </location>
</feature>
<organism evidence="5 6">
    <name type="scientific">Exophiala bonariae</name>
    <dbReference type="NCBI Taxonomy" id="1690606"/>
    <lineage>
        <taxon>Eukaryota</taxon>
        <taxon>Fungi</taxon>
        <taxon>Dikarya</taxon>
        <taxon>Ascomycota</taxon>
        <taxon>Pezizomycotina</taxon>
        <taxon>Eurotiomycetes</taxon>
        <taxon>Chaetothyriomycetidae</taxon>
        <taxon>Chaetothyriales</taxon>
        <taxon>Herpotrichiellaceae</taxon>
        <taxon>Exophiala</taxon>
    </lineage>
</organism>
<dbReference type="EMBL" id="JAVRRD010000009">
    <property type="protein sequence ID" value="KAK5055177.1"/>
    <property type="molecule type" value="Genomic_DNA"/>
</dbReference>
<dbReference type="InterPro" id="IPR021622">
    <property type="entry name" value="Afadin/alpha-actinin-bd"/>
</dbReference>
<evidence type="ECO:0000313" key="5">
    <source>
        <dbReference type="EMBL" id="KAK5055177.1"/>
    </source>
</evidence>
<keyword evidence="6" id="KW-1185">Reference proteome</keyword>
<dbReference type="RefSeq" id="XP_064707608.1">
    <property type="nucleotide sequence ID" value="XM_064856432.1"/>
</dbReference>
<comment type="similarity">
    <text evidence="1">Belongs to the ADIP family.</text>
</comment>
<evidence type="ECO:0000256" key="3">
    <source>
        <dbReference type="SAM" id="Coils"/>
    </source>
</evidence>